<dbReference type="SUPFAM" id="SSF53474">
    <property type="entry name" value="alpha/beta-Hydrolases"/>
    <property type="match status" value="1"/>
</dbReference>
<evidence type="ECO:0000313" key="2">
    <source>
        <dbReference type="EMBL" id="GCF92121.1"/>
    </source>
</evidence>
<dbReference type="Proteomes" id="UP000290567">
    <property type="component" value="Unassembled WGS sequence"/>
</dbReference>
<dbReference type="EMBL" id="BJCC01000001">
    <property type="protein sequence ID" value="GCF92121.1"/>
    <property type="molecule type" value="Genomic_DNA"/>
</dbReference>
<comment type="caution">
    <text evidence="2">The sequence shown here is derived from an EMBL/GenBank/DDBJ whole genome shotgun (WGS) entry which is preliminary data.</text>
</comment>
<dbReference type="GO" id="GO:0016787">
    <property type="term" value="F:hydrolase activity"/>
    <property type="evidence" value="ECO:0007669"/>
    <property type="project" value="UniProtKB-KW"/>
</dbReference>
<dbReference type="Pfam" id="PF12146">
    <property type="entry name" value="Hydrolase_4"/>
    <property type="match status" value="1"/>
</dbReference>
<keyword evidence="3" id="KW-1185">Reference proteome</keyword>
<protein>
    <submittedName>
        <fullName evidence="2">Alpha/beta hydrolase</fullName>
    </submittedName>
</protein>
<dbReference type="AlphaFoldDB" id="A0A4P5P7G0"/>
<dbReference type="InterPro" id="IPR029058">
    <property type="entry name" value="AB_hydrolase_fold"/>
</dbReference>
<dbReference type="InterPro" id="IPR022742">
    <property type="entry name" value="Hydrolase_4"/>
</dbReference>
<gene>
    <name evidence="2" type="ORF">NRIC_00120</name>
</gene>
<reference evidence="3" key="1">
    <citation type="submission" date="2019-02" db="EMBL/GenBank/DDBJ databases">
        <title>Draft genome sequence of Enterococcus sp. Gos25-1.</title>
        <authorList>
            <person name="Tanaka N."/>
            <person name="Shiwa Y."/>
            <person name="Fujita N."/>
        </authorList>
    </citation>
    <scope>NUCLEOTIDE SEQUENCE [LARGE SCALE GENOMIC DNA]</scope>
    <source>
        <strain evidence="3">Gos25-1</strain>
    </source>
</reference>
<keyword evidence="2" id="KW-0378">Hydrolase</keyword>
<feature type="domain" description="Serine aminopeptidase S33" evidence="1">
    <location>
        <begin position="29"/>
        <end position="249"/>
    </location>
</feature>
<proteinExistence type="predicted"/>
<dbReference type="Gene3D" id="3.40.50.1820">
    <property type="entry name" value="alpha/beta hydrolase"/>
    <property type="match status" value="1"/>
</dbReference>
<name>A0A4P5P7G0_9ENTE</name>
<sequence length="276" mass="32200">MTWDQYYIQKNKKKIFCNQWIYSKSALNIIITHTPIVSTTDFQSVYEPLTNYPVNIFAFDFSGTGCSQSDGHLTRSSILSDLDAVIAYIEEEYSERIFLYGTTGIGGIFAQYYVQARNNVKGFAQFACLSYGEMKGMGYPRFLVKLLCPLLQAIPNFKFTMKPPEYTGYHAELDEAMYVKMVRGRTDFWKTDSKFLLALLEMAVHKDSMLQKELRVPTLVFKTMHDRYFSPAHFDNYYNHLTCSKKMIEIDDVHNSYSIHCESFCKEVYDWFRSID</sequence>
<accession>A0A4P5P7G0</accession>
<evidence type="ECO:0000313" key="3">
    <source>
        <dbReference type="Proteomes" id="UP000290567"/>
    </source>
</evidence>
<organism evidence="2 3">
    <name type="scientific">Enterococcus florum</name>
    <dbReference type="NCBI Taxonomy" id="2480627"/>
    <lineage>
        <taxon>Bacteria</taxon>
        <taxon>Bacillati</taxon>
        <taxon>Bacillota</taxon>
        <taxon>Bacilli</taxon>
        <taxon>Lactobacillales</taxon>
        <taxon>Enterococcaceae</taxon>
        <taxon>Enterococcus</taxon>
    </lineage>
</organism>
<dbReference type="RefSeq" id="WP_227873687.1">
    <property type="nucleotide sequence ID" value="NZ_BJCC01000001.1"/>
</dbReference>
<evidence type="ECO:0000259" key="1">
    <source>
        <dbReference type="Pfam" id="PF12146"/>
    </source>
</evidence>